<feature type="region of interest" description="Disordered" evidence="8">
    <location>
        <begin position="417"/>
        <end position="443"/>
    </location>
</feature>
<evidence type="ECO:0000256" key="4">
    <source>
        <dbReference type="ARBA" id="ARBA00022692"/>
    </source>
</evidence>
<evidence type="ECO:0000313" key="9">
    <source>
        <dbReference type="EMBL" id="MFC4352957.1"/>
    </source>
</evidence>
<evidence type="ECO:0000256" key="7">
    <source>
        <dbReference type="HAMAP-Rule" id="MF_00672"/>
    </source>
</evidence>
<organism evidence="9 10">
    <name type="scientific">Fodinicurvata halophila</name>
    <dbReference type="NCBI Taxonomy" id="1419723"/>
    <lineage>
        <taxon>Bacteria</taxon>
        <taxon>Pseudomonadati</taxon>
        <taxon>Pseudomonadota</taxon>
        <taxon>Alphaproteobacteria</taxon>
        <taxon>Rhodospirillales</taxon>
        <taxon>Rhodovibrionaceae</taxon>
        <taxon>Fodinicurvata</taxon>
    </lineage>
</organism>
<proteinExistence type="inferred from homology"/>
<keyword evidence="3" id="KW-0997">Cell inner membrane</keyword>
<feature type="transmembrane region" description="Helical" evidence="7">
    <location>
        <begin position="150"/>
        <end position="173"/>
    </location>
</feature>
<evidence type="ECO:0000256" key="3">
    <source>
        <dbReference type="ARBA" id="ARBA00022519"/>
    </source>
</evidence>
<feature type="transmembrane region" description="Helical" evidence="7">
    <location>
        <begin position="193"/>
        <end position="210"/>
    </location>
</feature>
<gene>
    <name evidence="9" type="ORF">ACFOW6_15500</name>
</gene>
<evidence type="ECO:0000313" key="10">
    <source>
        <dbReference type="Proteomes" id="UP001595799"/>
    </source>
</evidence>
<dbReference type="InterPro" id="IPR017039">
    <property type="entry name" value="Virul_fac_BrkB"/>
</dbReference>
<dbReference type="HAMAP" id="MF_00672">
    <property type="entry name" value="UPF0761"/>
    <property type="match status" value="1"/>
</dbReference>
<comment type="subcellular location">
    <subcellularLocation>
        <location evidence="1 7">Cell membrane</location>
        <topology evidence="1 7">Multi-pass membrane protein</topology>
    </subcellularLocation>
</comment>
<dbReference type="EMBL" id="JBHSCW010000010">
    <property type="protein sequence ID" value="MFC4352957.1"/>
    <property type="molecule type" value="Genomic_DNA"/>
</dbReference>
<keyword evidence="6 7" id="KW-0472">Membrane</keyword>
<evidence type="ECO:0000256" key="1">
    <source>
        <dbReference type="ARBA" id="ARBA00004651"/>
    </source>
</evidence>
<dbReference type="PANTHER" id="PTHR30213:SF0">
    <property type="entry name" value="UPF0761 MEMBRANE PROTEIN YIHY"/>
    <property type="match status" value="1"/>
</dbReference>
<evidence type="ECO:0000256" key="8">
    <source>
        <dbReference type="SAM" id="MobiDB-lite"/>
    </source>
</evidence>
<dbReference type="NCBIfam" id="TIGR00765">
    <property type="entry name" value="yihY_not_rbn"/>
    <property type="match status" value="1"/>
</dbReference>
<feature type="transmembrane region" description="Helical" evidence="7">
    <location>
        <begin position="217"/>
        <end position="238"/>
    </location>
</feature>
<dbReference type="RefSeq" id="WP_382423334.1">
    <property type="nucleotide sequence ID" value="NZ_JBHSCW010000010.1"/>
</dbReference>
<comment type="caution">
    <text evidence="9">The sequence shown here is derived from an EMBL/GenBank/DDBJ whole genome shotgun (WGS) entry which is preliminary data.</text>
</comment>
<feature type="transmembrane region" description="Helical" evidence="7">
    <location>
        <begin position="110"/>
        <end position="129"/>
    </location>
</feature>
<dbReference type="InterPro" id="IPR023679">
    <property type="entry name" value="UPF0761_bac"/>
</dbReference>
<keyword evidence="2 7" id="KW-1003">Cell membrane</keyword>
<keyword evidence="10" id="KW-1185">Reference proteome</keyword>
<comment type="similarity">
    <text evidence="7">Belongs to the UPF0761 family.</text>
</comment>
<evidence type="ECO:0000256" key="5">
    <source>
        <dbReference type="ARBA" id="ARBA00022989"/>
    </source>
</evidence>
<sequence>MRAPQGRFRITLLWRRLRLISLRQLYLFTRYLFRRYDQDRCLQMAAGLSYSSLLALVPLLAIALGLLAAFPAFDEARESLREMLFQAIPPDQAARANEHLDSFLRNAAKLTAPGIVGLAVTALLLLSNINTSINTIWRVRQERPLVLRLLVYWALLTLGPLLLGASLSITSYAFATVHAAGSLEAFSMPLTRMLAILLATLGCAVFFIVVPNRPVSLPAGLAGGFLAAVLLEILKYGFGLYVGQVPSYQAVYGALSALPIFLIWMYLAWAVILLGAQLAAALPEWRAVIQHGHLQEAPLNRLVLALALLERLRSAHGRGRPLTERMLAAGLPATPVESGEVVDRLRESGLIISTSGGRQVLGRDLSQVTLGQLVDYLDLTPKNQEDWPALVQDALAGLYRELENPLSQSLDSLLAGRQTYDKKEESASAEQQPSSLRSLRSGE</sequence>
<evidence type="ECO:0000256" key="6">
    <source>
        <dbReference type="ARBA" id="ARBA00023136"/>
    </source>
</evidence>
<keyword evidence="4 7" id="KW-0812">Transmembrane</keyword>
<keyword evidence="5 7" id="KW-1133">Transmembrane helix</keyword>
<reference evidence="10" key="1">
    <citation type="journal article" date="2019" name="Int. J. Syst. Evol. Microbiol.">
        <title>The Global Catalogue of Microorganisms (GCM) 10K type strain sequencing project: providing services to taxonomists for standard genome sequencing and annotation.</title>
        <authorList>
            <consortium name="The Broad Institute Genomics Platform"/>
            <consortium name="The Broad Institute Genome Sequencing Center for Infectious Disease"/>
            <person name="Wu L."/>
            <person name="Ma J."/>
        </authorList>
    </citation>
    <scope>NUCLEOTIDE SEQUENCE [LARGE SCALE GENOMIC DNA]</scope>
    <source>
        <strain evidence="10">CECT 8472</strain>
    </source>
</reference>
<protein>
    <recommendedName>
        <fullName evidence="7">UPF0761 membrane protein ACFOW6_15500</fullName>
    </recommendedName>
</protein>
<feature type="transmembrane region" description="Helical" evidence="7">
    <location>
        <begin position="250"/>
        <end position="276"/>
    </location>
</feature>
<dbReference type="Proteomes" id="UP001595799">
    <property type="component" value="Unassembled WGS sequence"/>
</dbReference>
<feature type="transmembrane region" description="Helical" evidence="7">
    <location>
        <begin position="53"/>
        <end position="73"/>
    </location>
</feature>
<accession>A0ABV8UNV3</accession>
<dbReference type="PANTHER" id="PTHR30213">
    <property type="entry name" value="INNER MEMBRANE PROTEIN YHJD"/>
    <property type="match status" value="1"/>
</dbReference>
<dbReference type="Pfam" id="PF03631">
    <property type="entry name" value="Virul_fac_BrkB"/>
    <property type="match status" value="1"/>
</dbReference>
<evidence type="ECO:0000256" key="2">
    <source>
        <dbReference type="ARBA" id="ARBA00022475"/>
    </source>
</evidence>
<name>A0ABV8UNV3_9PROT</name>